<keyword evidence="1" id="KW-1133">Transmembrane helix</keyword>
<dbReference type="RefSeq" id="WP_108385235.1">
    <property type="nucleotide sequence ID" value="NZ_QBUD01000002.1"/>
</dbReference>
<organism evidence="2 3">
    <name type="scientific">Yoonia sediminilitoris</name>
    <dbReference type="NCBI Taxonomy" id="1286148"/>
    <lineage>
        <taxon>Bacteria</taxon>
        <taxon>Pseudomonadati</taxon>
        <taxon>Pseudomonadota</taxon>
        <taxon>Alphaproteobacteria</taxon>
        <taxon>Rhodobacterales</taxon>
        <taxon>Paracoccaceae</taxon>
        <taxon>Yoonia</taxon>
    </lineage>
</organism>
<keyword evidence="1" id="KW-0472">Membrane</keyword>
<keyword evidence="1" id="KW-0812">Transmembrane</keyword>
<dbReference type="EMBL" id="QBUD01000002">
    <property type="protein sequence ID" value="PUB17053.1"/>
    <property type="molecule type" value="Genomic_DNA"/>
</dbReference>
<evidence type="ECO:0000313" key="3">
    <source>
        <dbReference type="Proteomes" id="UP000244523"/>
    </source>
</evidence>
<feature type="transmembrane region" description="Helical" evidence="1">
    <location>
        <begin position="20"/>
        <end position="40"/>
    </location>
</feature>
<keyword evidence="3" id="KW-1185">Reference proteome</keyword>
<reference evidence="2 3" key="1">
    <citation type="submission" date="2018-04" db="EMBL/GenBank/DDBJ databases">
        <title>Genomic Encyclopedia of Archaeal and Bacterial Type Strains, Phase II (KMG-II): from individual species to whole genera.</title>
        <authorList>
            <person name="Goeker M."/>
        </authorList>
    </citation>
    <scope>NUCLEOTIDE SEQUENCE [LARGE SCALE GENOMIC DNA]</scope>
    <source>
        <strain evidence="2 3">DSM 29955</strain>
    </source>
</reference>
<protein>
    <submittedName>
        <fullName evidence="2">Uncharacterized protein</fullName>
    </submittedName>
</protein>
<sequence>MGVARLGNFASKPTRPVRAVTAAIWALVVLAAGVVVWSVLDVRNLQAERATLSTHQARLTEELAALRDLATDAPTTQEIAALAERTTAFNALTGPRAAPLLDVLALLETVLPVEVRISQLVYDAEAGRLALALQAFDEADLPPALRVLEASDKLDDVILERQLRIQQGTRTIVQYDIRAVAP</sequence>
<dbReference type="Proteomes" id="UP000244523">
    <property type="component" value="Unassembled WGS sequence"/>
</dbReference>
<evidence type="ECO:0000313" key="2">
    <source>
        <dbReference type="EMBL" id="PUB17053.1"/>
    </source>
</evidence>
<accession>A0A2T6KLG6</accession>
<gene>
    <name evidence="2" type="ORF">C8N45_10263</name>
</gene>
<name>A0A2T6KLG6_9RHOB</name>
<evidence type="ECO:0000256" key="1">
    <source>
        <dbReference type="SAM" id="Phobius"/>
    </source>
</evidence>
<proteinExistence type="predicted"/>
<dbReference type="AlphaFoldDB" id="A0A2T6KLG6"/>
<comment type="caution">
    <text evidence="2">The sequence shown here is derived from an EMBL/GenBank/DDBJ whole genome shotgun (WGS) entry which is preliminary data.</text>
</comment>